<feature type="region of interest" description="Disordered" evidence="1">
    <location>
        <begin position="233"/>
        <end position="358"/>
    </location>
</feature>
<feature type="region of interest" description="Disordered" evidence="1">
    <location>
        <begin position="511"/>
        <end position="535"/>
    </location>
</feature>
<sequence>MQSYFASMAGSGIGIGTLTTQVGLSNTAFYDPGSGIPVTGPVSVQGAQPQRIRVKLPKSLAAKNQPTPPADTYPAEPESTAMPSARISLKDLRSSKLSSSQHPHLSSSPPSSSPASKPTQSHNDMDPQTMKAQVNDRAVRKIMDLEIANESLLAVNTTLENTIREQALNLEQMRRLVGMLKRKYGADLQPAQQPFTNSIVDDLSQSPVDEKEIELQFNRVCGTISQLIQDGTRALNIRGPTPREPKRISQPEPITISPPAAEPEPIPSRQTPSPKPVSPPTTTSTSRKPSPLSTSTTPASSKRASGTVSPPRSASNPPSRASTPNPMKRIATTTSTRSAATTPKPSAPRKQSTSSEPSVELIVVDAERIYKKARLLMTARHAYSKRALSLAIEQEDRAIEDEMDEQQQTSFSKSGSSSTVAIPRSLYGTLVELVEAVHQDLIGSYERKHEGNENYSATGNVRNDGSVGIIAGGFAIGVGTVSGAVMVGGNTKKKTEEPASWTVPDVKRRVASPVPGAKRPPLSSTMGAGGARNLGSGKTLVAQRAVAGARKGLM</sequence>
<dbReference type="OrthoDB" id="2555519at2759"/>
<accession>A0A507EV70</accession>
<keyword evidence="3" id="KW-1185">Reference proteome</keyword>
<evidence type="ECO:0000313" key="3">
    <source>
        <dbReference type="Proteomes" id="UP000320333"/>
    </source>
</evidence>
<dbReference type="AlphaFoldDB" id="A0A507EV70"/>
<organism evidence="2 3">
    <name type="scientific">Chytriomyces confervae</name>
    <dbReference type="NCBI Taxonomy" id="246404"/>
    <lineage>
        <taxon>Eukaryota</taxon>
        <taxon>Fungi</taxon>
        <taxon>Fungi incertae sedis</taxon>
        <taxon>Chytridiomycota</taxon>
        <taxon>Chytridiomycota incertae sedis</taxon>
        <taxon>Chytridiomycetes</taxon>
        <taxon>Chytridiales</taxon>
        <taxon>Chytriomycetaceae</taxon>
        <taxon>Chytriomyces</taxon>
    </lineage>
</organism>
<protein>
    <submittedName>
        <fullName evidence="2">Uncharacterized protein</fullName>
    </submittedName>
</protein>
<reference evidence="2 3" key="1">
    <citation type="journal article" date="2019" name="Sci. Rep.">
        <title>Comparative genomics of chytrid fungi reveal insights into the obligate biotrophic and pathogenic lifestyle of Synchytrium endobioticum.</title>
        <authorList>
            <person name="van de Vossenberg B.T.L.H."/>
            <person name="Warris S."/>
            <person name="Nguyen H.D.T."/>
            <person name="van Gent-Pelzer M.P.E."/>
            <person name="Joly D.L."/>
            <person name="van de Geest H.C."/>
            <person name="Bonants P.J.M."/>
            <person name="Smith D.S."/>
            <person name="Levesque C.A."/>
            <person name="van der Lee T.A.J."/>
        </authorList>
    </citation>
    <scope>NUCLEOTIDE SEQUENCE [LARGE SCALE GENOMIC DNA]</scope>
    <source>
        <strain evidence="2 3">CBS 675.73</strain>
    </source>
</reference>
<gene>
    <name evidence="2" type="ORF">CcCBS67573_g07343</name>
</gene>
<feature type="region of interest" description="Disordered" evidence="1">
    <location>
        <begin position="58"/>
        <end position="129"/>
    </location>
</feature>
<evidence type="ECO:0000313" key="2">
    <source>
        <dbReference type="EMBL" id="TPX67979.1"/>
    </source>
</evidence>
<name>A0A507EV70_9FUNG</name>
<proteinExistence type="predicted"/>
<feature type="compositionally biased region" description="Low complexity" evidence="1">
    <location>
        <begin position="95"/>
        <end position="121"/>
    </location>
</feature>
<dbReference type="Proteomes" id="UP000320333">
    <property type="component" value="Unassembled WGS sequence"/>
</dbReference>
<comment type="caution">
    <text evidence="2">The sequence shown here is derived from an EMBL/GenBank/DDBJ whole genome shotgun (WGS) entry which is preliminary data.</text>
</comment>
<dbReference type="STRING" id="246404.A0A507EV70"/>
<feature type="compositionally biased region" description="Low complexity" evidence="1">
    <location>
        <begin position="280"/>
        <end position="302"/>
    </location>
</feature>
<dbReference type="EMBL" id="QEAP01000373">
    <property type="protein sequence ID" value="TPX67979.1"/>
    <property type="molecule type" value="Genomic_DNA"/>
</dbReference>
<feature type="compositionally biased region" description="Low complexity" evidence="1">
    <location>
        <begin position="309"/>
        <end position="350"/>
    </location>
</feature>
<evidence type="ECO:0000256" key="1">
    <source>
        <dbReference type="SAM" id="MobiDB-lite"/>
    </source>
</evidence>